<accession>A0ABV5TUP1</accession>
<comment type="caution">
    <text evidence="2">The sequence shown here is derived from an EMBL/GenBank/DDBJ whole genome shotgun (WGS) entry which is preliminary data.</text>
</comment>
<organism evidence="2 3">
    <name type="scientific">Amycolatopsis plumensis</name>
    <dbReference type="NCBI Taxonomy" id="236508"/>
    <lineage>
        <taxon>Bacteria</taxon>
        <taxon>Bacillati</taxon>
        <taxon>Actinomycetota</taxon>
        <taxon>Actinomycetes</taxon>
        <taxon>Pseudonocardiales</taxon>
        <taxon>Pseudonocardiaceae</taxon>
        <taxon>Amycolatopsis</taxon>
    </lineage>
</organism>
<evidence type="ECO:0008006" key="4">
    <source>
        <dbReference type="Google" id="ProtNLM"/>
    </source>
</evidence>
<dbReference type="EMBL" id="JBHMBK010000001">
    <property type="protein sequence ID" value="MFB9682843.1"/>
    <property type="molecule type" value="Genomic_DNA"/>
</dbReference>
<reference evidence="2 3" key="1">
    <citation type="submission" date="2024-09" db="EMBL/GenBank/DDBJ databases">
        <authorList>
            <person name="Sun Q."/>
            <person name="Mori K."/>
        </authorList>
    </citation>
    <scope>NUCLEOTIDE SEQUENCE [LARGE SCALE GENOMIC DNA]</scope>
    <source>
        <strain evidence="2 3">JCM 13852</strain>
    </source>
</reference>
<keyword evidence="1" id="KW-0732">Signal</keyword>
<proteinExistence type="predicted"/>
<name>A0ABV5TUP1_9PSEU</name>
<feature type="signal peptide" evidence="1">
    <location>
        <begin position="1"/>
        <end position="30"/>
    </location>
</feature>
<feature type="chain" id="PRO_5045336601" description="Secreted protein" evidence="1">
    <location>
        <begin position="31"/>
        <end position="79"/>
    </location>
</feature>
<evidence type="ECO:0000256" key="1">
    <source>
        <dbReference type="SAM" id="SignalP"/>
    </source>
</evidence>
<dbReference type="Proteomes" id="UP001589535">
    <property type="component" value="Unassembled WGS sequence"/>
</dbReference>
<gene>
    <name evidence="2" type="ORF">ACFFTO_01515</name>
</gene>
<sequence length="79" mass="8264">MCFRRARTAAAVAAVLLASAPAATPAPATAGYGTCSVVRTIALAGWVAGSDGRYHRVTVRKPYAISVAFPVLRFRPPAY</sequence>
<evidence type="ECO:0000313" key="2">
    <source>
        <dbReference type="EMBL" id="MFB9682843.1"/>
    </source>
</evidence>
<protein>
    <recommendedName>
        <fullName evidence="4">Secreted protein</fullName>
    </recommendedName>
</protein>
<dbReference type="RefSeq" id="WP_378188845.1">
    <property type="nucleotide sequence ID" value="NZ_JBHMBK010000001.1"/>
</dbReference>
<evidence type="ECO:0000313" key="3">
    <source>
        <dbReference type="Proteomes" id="UP001589535"/>
    </source>
</evidence>
<keyword evidence="3" id="KW-1185">Reference proteome</keyword>